<protein>
    <submittedName>
        <fullName evidence="1">Uncharacterized protein</fullName>
    </submittedName>
</protein>
<accession>A0ACD5AE60</accession>
<dbReference type="EMBL" id="CP146022">
    <property type="protein sequence ID" value="WWQ65487.1"/>
    <property type="molecule type" value="Genomic_DNA"/>
</dbReference>
<sequence>MRCTARVTPRRVMSVDIGVGSRLPAAVTAAGRVLRDGTDGTSGVALAVVDGPEDGLRSMAVPVRDRAGRIVSALDVTAHQGRGGDAGWRDALRAAGARIEADLHVTSRFVTVPVL</sequence>
<gene>
    <name evidence="1" type="ORF">V2W30_20630</name>
</gene>
<keyword evidence="2" id="KW-1185">Reference proteome</keyword>
<proteinExistence type="predicted"/>
<name>A0ACD5AE60_9ACTN</name>
<dbReference type="Proteomes" id="UP001432251">
    <property type="component" value="Chromosome"/>
</dbReference>
<evidence type="ECO:0000313" key="1">
    <source>
        <dbReference type="EMBL" id="WWQ65487.1"/>
    </source>
</evidence>
<organism evidence="1 2">
    <name type="scientific">Streptomyces citrinus</name>
    <dbReference type="NCBI Taxonomy" id="3118173"/>
    <lineage>
        <taxon>Bacteria</taxon>
        <taxon>Bacillati</taxon>
        <taxon>Actinomycetota</taxon>
        <taxon>Actinomycetes</taxon>
        <taxon>Kitasatosporales</taxon>
        <taxon>Streptomycetaceae</taxon>
        <taxon>Streptomyces</taxon>
    </lineage>
</organism>
<evidence type="ECO:0000313" key="2">
    <source>
        <dbReference type="Proteomes" id="UP001432251"/>
    </source>
</evidence>
<reference evidence="1" key="1">
    <citation type="journal article" date="2025" name="Int. J. Syst. Evol. Microbiol.">
        <title>Streptomyces citrinus sp. nov., with yellow diffusible pigment.</title>
        <authorList>
            <person name="He Y."/>
            <person name="Yang E."/>
            <person name="Xu J."/>
            <person name="Sun Y."/>
            <person name="Sun L."/>
        </authorList>
    </citation>
    <scope>NUCLEOTIDE SEQUENCE</scope>
    <source>
        <strain evidence="1">Q6</strain>
    </source>
</reference>